<evidence type="ECO:0000313" key="1">
    <source>
        <dbReference type="EMBL" id="JAD58469.1"/>
    </source>
</evidence>
<dbReference type="EMBL" id="GBRH01239426">
    <property type="protein sequence ID" value="JAD58469.1"/>
    <property type="molecule type" value="Transcribed_RNA"/>
</dbReference>
<reference evidence="1" key="1">
    <citation type="submission" date="2014-09" db="EMBL/GenBank/DDBJ databases">
        <authorList>
            <person name="Magalhaes I.L.F."/>
            <person name="Oliveira U."/>
            <person name="Santos F.R."/>
            <person name="Vidigal T.H.D.A."/>
            <person name="Brescovit A.D."/>
            <person name="Santos A.J."/>
        </authorList>
    </citation>
    <scope>NUCLEOTIDE SEQUENCE</scope>
    <source>
        <tissue evidence="1">Shoot tissue taken approximately 20 cm above the soil surface</tissue>
    </source>
</reference>
<proteinExistence type="predicted"/>
<organism evidence="1">
    <name type="scientific">Arundo donax</name>
    <name type="common">Giant reed</name>
    <name type="synonym">Donax arundinaceus</name>
    <dbReference type="NCBI Taxonomy" id="35708"/>
    <lineage>
        <taxon>Eukaryota</taxon>
        <taxon>Viridiplantae</taxon>
        <taxon>Streptophyta</taxon>
        <taxon>Embryophyta</taxon>
        <taxon>Tracheophyta</taxon>
        <taxon>Spermatophyta</taxon>
        <taxon>Magnoliopsida</taxon>
        <taxon>Liliopsida</taxon>
        <taxon>Poales</taxon>
        <taxon>Poaceae</taxon>
        <taxon>PACMAD clade</taxon>
        <taxon>Arundinoideae</taxon>
        <taxon>Arundineae</taxon>
        <taxon>Arundo</taxon>
    </lineage>
</organism>
<protein>
    <submittedName>
        <fullName evidence="1">Uncharacterized protein</fullName>
    </submittedName>
</protein>
<sequence>MLPYVGLCLLIFSSSMPIVL</sequence>
<accession>A0A0A9B385</accession>
<reference evidence="1" key="2">
    <citation type="journal article" date="2015" name="Data Brief">
        <title>Shoot transcriptome of the giant reed, Arundo donax.</title>
        <authorList>
            <person name="Barrero R.A."/>
            <person name="Guerrero F.D."/>
            <person name="Moolhuijzen P."/>
            <person name="Goolsby J.A."/>
            <person name="Tidwell J."/>
            <person name="Bellgard S.E."/>
            <person name="Bellgard M.I."/>
        </authorList>
    </citation>
    <scope>NUCLEOTIDE SEQUENCE</scope>
    <source>
        <tissue evidence="1">Shoot tissue taken approximately 20 cm above the soil surface</tissue>
    </source>
</reference>
<name>A0A0A9B385_ARUDO</name>
<dbReference type="AlphaFoldDB" id="A0A0A9B385"/>